<evidence type="ECO:0000256" key="10">
    <source>
        <dbReference type="SAM" id="SignalP"/>
    </source>
</evidence>
<comment type="subcellular location">
    <subcellularLocation>
        <location evidence="1">Secreted</location>
        <location evidence="1">Cell wall</location>
    </subcellularLocation>
</comment>
<dbReference type="InterPro" id="IPR023872">
    <property type="entry name" value="PNAG_deacetylase"/>
</dbReference>
<dbReference type="Proteomes" id="UP001057381">
    <property type="component" value="Chromosome"/>
</dbReference>
<keyword evidence="4" id="KW-0134">Cell wall</keyword>
<gene>
    <name evidence="13" type="primary">icaB</name>
    <name evidence="12" type="ORF">ERX35_010540</name>
    <name evidence="13" type="ORF">KFV11_09675</name>
</gene>
<evidence type="ECO:0000256" key="9">
    <source>
        <dbReference type="ARBA" id="ARBA00033195"/>
    </source>
</evidence>
<reference evidence="13" key="2">
    <citation type="submission" date="2021-04" db="EMBL/GenBank/DDBJ databases">
        <title>Complete Genome Sequences of Macrococcus spp. from dog and cattle.</title>
        <authorList>
            <person name="Schwendener S."/>
            <person name="Perreten V."/>
        </authorList>
    </citation>
    <scope>NUCLEOTIDE SEQUENCE</scope>
    <source>
        <strain evidence="13">Epi0143-OL</strain>
    </source>
</reference>
<dbReference type="EMBL" id="CP073809">
    <property type="protein sequence ID" value="UTH14921.1"/>
    <property type="molecule type" value="Genomic_DNA"/>
</dbReference>
<feature type="domain" description="NodB homology" evidence="11">
    <location>
        <begin position="98"/>
        <end position="271"/>
    </location>
</feature>
<dbReference type="Gene3D" id="3.20.20.370">
    <property type="entry name" value="Glycoside hydrolase/deacetylase"/>
    <property type="match status" value="1"/>
</dbReference>
<evidence type="ECO:0000313" key="14">
    <source>
        <dbReference type="Proteomes" id="UP000295735"/>
    </source>
</evidence>
<feature type="signal peptide" evidence="10">
    <location>
        <begin position="1"/>
        <end position="17"/>
    </location>
</feature>
<dbReference type="KEGG" id="mequ:KFV11_09675"/>
<dbReference type="InterPro" id="IPR051398">
    <property type="entry name" value="Polysacch_Deacetylase"/>
</dbReference>
<dbReference type="SUPFAM" id="SSF88713">
    <property type="entry name" value="Glycoside hydrolase/deacetylase"/>
    <property type="match status" value="1"/>
</dbReference>
<keyword evidence="7" id="KW-0378">Hydrolase</keyword>
<dbReference type="PANTHER" id="PTHR34216:SF3">
    <property type="entry name" value="POLY-BETA-1,6-N-ACETYL-D-GLUCOSAMINE N-DEACETYLASE"/>
    <property type="match status" value="1"/>
</dbReference>
<evidence type="ECO:0000256" key="4">
    <source>
        <dbReference type="ARBA" id="ARBA00022512"/>
    </source>
</evidence>
<dbReference type="Proteomes" id="UP000295735">
    <property type="component" value="Unassembled WGS sequence"/>
</dbReference>
<organism evidence="13 15">
    <name type="scientific">Macrococcus equipercicus</name>
    <dbReference type="NCBI Taxonomy" id="69967"/>
    <lineage>
        <taxon>Bacteria</taxon>
        <taxon>Bacillati</taxon>
        <taxon>Bacillota</taxon>
        <taxon>Bacilli</taxon>
        <taxon>Bacillales</taxon>
        <taxon>Staphylococcaceae</taxon>
        <taxon>Macrococcus</taxon>
    </lineage>
</organism>
<accession>A0A9Q9F301</accession>
<dbReference type="AlphaFoldDB" id="A0A9Q9F301"/>
<feature type="chain" id="PRO_5040232234" description="Poly-beta-1,6-N-acetyl-D-glucosamine N-deacetylase" evidence="10">
    <location>
        <begin position="18"/>
        <end position="271"/>
    </location>
</feature>
<evidence type="ECO:0000256" key="3">
    <source>
        <dbReference type="ARBA" id="ARBA00016781"/>
    </source>
</evidence>
<dbReference type="InterPro" id="IPR002509">
    <property type="entry name" value="NODB_dom"/>
</dbReference>
<evidence type="ECO:0000256" key="7">
    <source>
        <dbReference type="ARBA" id="ARBA00022801"/>
    </source>
</evidence>
<protein>
    <recommendedName>
        <fullName evidence="3">Poly-beta-1,6-N-acetyl-D-glucosamine N-deacetylase</fullName>
    </recommendedName>
    <alternativeName>
        <fullName evidence="9">Biofilm polysaccharide intercellular adhesin deacetylase</fullName>
    </alternativeName>
    <alternativeName>
        <fullName evidence="8">Intercellular adhesion protein B</fullName>
    </alternativeName>
</protein>
<dbReference type="InterPro" id="IPR011330">
    <property type="entry name" value="Glyco_hydro/deAcase_b/a-brl"/>
</dbReference>
<sequence length="271" mass="30807">MLLLLLVLSLIVNDSAAAVKKLPADKNACLGLNYHRVREQNFIDSMLMLLSNSKELNIYSITDQSFDNQLKWLTAHNARFVTLDELLSYKESGHFPARCVWINFDDMDSTIEKNAQPILKKYNVPATGFVITGEVGNPNFHNLKMIDYSGLKAMEDSGLWTFASHTDKLHSIVKKTSMFIRPENQAAIQQDINNSTDYLAENLNGNVTAMAYPYGQIDDEVIEELKKTQLTYGFTLEDDVITPDSDDYYLPRILINDDSFNTLVKTWEGFQ</sequence>
<dbReference type="PROSITE" id="PS51677">
    <property type="entry name" value="NODB"/>
    <property type="match status" value="1"/>
</dbReference>
<keyword evidence="6 10" id="KW-0732">Signal</keyword>
<evidence type="ECO:0000259" key="11">
    <source>
        <dbReference type="PROSITE" id="PS51677"/>
    </source>
</evidence>
<evidence type="ECO:0000256" key="6">
    <source>
        <dbReference type="ARBA" id="ARBA00022729"/>
    </source>
</evidence>
<proteinExistence type="inferred from homology"/>
<dbReference type="EMBL" id="SCWC02000011">
    <property type="protein sequence ID" value="KAA1036611.1"/>
    <property type="molecule type" value="Genomic_DNA"/>
</dbReference>
<dbReference type="GO" id="GO:0005975">
    <property type="term" value="P:carbohydrate metabolic process"/>
    <property type="evidence" value="ECO:0007669"/>
    <property type="project" value="InterPro"/>
</dbReference>
<evidence type="ECO:0000256" key="8">
    <source>
        <dbReference type="ARBA" id="ARBA00030189"/>
    </source>
</evidence>
<dbReference type="NCBIfam" id="TIGR03933">
    <property type="entry name" value="PIA_icaB"/>
    <property type="match status" value="1"/>
</dbReference>
<comment type="similarity">
    <text evidence="2">Belongs to the polysaccharide deacetylase family.</text>
</comment>
<dbReference type="OrthoDB" id="9778320at2"/>
<evidence type="ECO:0000256" key="5">
    <source>
        <dbReference type="ARBA" id="ARBA00022525"/>
    </source>
</evidence>
<keyword evidence="14" id="KW-1185">Reference proteome</keyword>
<dbReference type="PANTHER" id="PTHR34216">
    <property type="match status" value="1"/>
</dbReference>
<dbReference type="Pfam" id="PF01522">
    <property type="entry name" value="Polysacc_deac_1"/>
    <property type="match status" value="1"/>
</dbReference>
<evidence type="ECO:0000313" key="15">
    <source>
        <dbReference type="Proteomes" id="UP001057381"/>
    </source>
</evidence>
<evidence type="ECO:0000256" key="1">
    <source>
        <dbReference type="ARBA" id="ARBA00004191"/>
    </source>
</evidence>
<evidence type="ECO:0000313" key="12">
    <source>
        <dbReference type="EMBL" id="KAA1036611.1"/>
    </source>
</evidence>
<evidence type="ECO:0000256" key="2">
    <source>
        <dbReference type="ARBA" id="ARBA00010973"/>
    </source>
</evidence>
<keyword evidence="5" id="KW-0964">Secreted</keyword>
<reference evidence="12 14" key="1">
    <citation type="submission" date="2019-09" db="EMBL/GenBank/DDBJ databases">
        <authorList>
            <person name="Mazhar S."/>
            <person name="Altermann E."/>
            <person name="Hill C."/>
            <person name="Mcauliffe O."/>
        </authorList>
    </citation>
    <scope>NUCLEOTIDE SEQUENCE [LARGE SCALE GENOMIC DNA]</scope>
    <source>
        <strain evidence="12 14">ATCC 51831</strain>
    </source>
</reference>
<name>A0A9Q9F301_9STAP</name>
<evidence type="ECO:0000313" key="13">
    <source>
        <dbReference type="EMBL" id="UTH14921.1"/>
    </source>
</evidence>
<dbReference type="GO" id="GO:0016811">
    <property type="term" value="F:hydrolase activity, acting on carbon-nitrogen (but not peptide) bonds, in linear amides"/>
    <property type="evidence" value="ECO:0007669"/>
    <property type="project" value="InterPro"/>
</dbReference>